<proteinExistence type="inferred from homology"/>
<dbReference type="Pfam" id="PF13462">
    <property type="entry name" value="Thioredoxin_4"/>
    <property type="match status" value="1"/>
</dbReference>
<keyword evidence="10" id="KW-1185">Reference proteome</keyword>
<evidence type="ECO:0000313" key="10">
    <source>
        <dbReference type="Proteomes" id="UP000282125"/>
    </source>
</evidence>
<organism evidence="9 10">
    <name type="scientific">Falsigemmobacter faecalis</name>
    <dbReference type="NCBI Taxonomy" id="2488730"/>
    <lineage>
        <taxon>Bacteria</taxon>
        <taxon>Pseudomonadati</taxon>
        <taxon>Pseudomonadota</taxon>
        <taxon>Alphaproteobacteria</taxon>
        <taxon>Rhodobacterales</taxon>
        <taxon>Paracoccaceae</taxon>
        <taxon>Falsigemmobacter</taxon>
    </lineage>
</organism>
<feature type="signal peptide" evidence="7">
    <location>
        <begin position="1"/>
        <end position="22"/>
    </location>
</feature>
<gene>
    <name evidence="9" type="ORF">EG244_12005</name>
</gene>
<dbReference type="Proteomes" id="UP000282125">
    <property type="component" value="Unassembled WGS sequence"/>
</dbReference>
<dbReference type="OrthoDB" id="9780147at2"/>
<evidence type="ECO:0000256" key="3">
    <source>
        <dbReference type="ARBA" id="ARBA00022729"/>
    </source>
</evidence>
<dbReference type="EMBL" id="RRAZ01000016">
    <property type="protein sequence ID" value="RRH73791.1"/>
    <property type="molecule type" value="Genomic_DNA"/>
</dbReference>
<evidence type="ECO:0000313" key="9">
    <source>
        <dbReference type="EMBL" id="RRH73791.1"/>
    </source>
</evidence>
<dbReference type="PANTHER" id="PTHR13887">
    <property type="entry name" value="GLUTATHIONE S-TRANSFERASE KAPPA"/>
    <property type="match status" value="1"/>
</dbReference>
<keyword evidence="6" id="KW-0676">Redox-active center</keyword>
<name>A0A3P3DHR0_9RHOB</name>
<keyword evidence="4" id="KW-0560">Oxidoreductase</keyword>
<dbReference type="InterPro" id="IPR013766">
    <property type="entry name" value="Thioredoxin_domain"/>
</dbReference>
<dbReference type="CDD" id="cd03023">
    <property type="entry name" value="DsbA_Com1_like"/>
    <property type="match status" value="1"/>
</dbReference>
<evidence type="ECO:0000256" key="4">
    <source>
        <dbReference type="ARBA" id="ARBA00023002"/>
    </source>
</evidence>
<dbReference type="InterPro" id="IPR012336">
    <property type="entry name" value="Thioredoxin-like_fold"/>
</dbReference>
<dbReference type="RefSeq" id="WP_124965241.1">
    <property type="nucleotide sequence ID" value="NZ_RRAZ01000016.1"/>
</dbReference>
<dbReference type="InterPro" id="IPR036249">
    <property type="entry name" value="Thioredoxin-like_sf"/>
</dbReference>
<dbReference type="AlphaFoldDB" id="A0A3P3DHR0"/>
<evidence type="ECO:0000256" key="2">
    <source>
        <dbReference type="ARBA" id="ARBA00005791"/>
    </source>
</evidence>
<dbReference type="GO" id="GO:0016491">
    <property type="term" value="F:oxidoreductase activity"/>
    <property type="evidence" value="ECO:0007669"/>
    <property type="project" value="UniProtKB-KW"/>
</dbReference>
<feature type="domain" description="Thioredoxin" evidence="8">
    <location>
        <begin position="19"/>
        <end position="199"/>
    </location>
</feature>
<reference evidence="9 10" key="1">
    <citation type="submission" date="2018-11" db="EMBL/GenBank/DDBJ databases">
        <title>Gemmobacter sp. nov., YIM 102744-1 draft genome.</title>
        <authorList>
            <person name="Li G."/>
            <person name="Jiang Y."/>
        </authorList>
    </citation>
    <scope>NUCLEOTIDE SEQUENCE [LARGE SCALE GENOMIC DNA]</scope>
    <source>
        <strain evidence="9 10">YIM 102744-1</strain>
    </source>
</reference>
<dbReference type="PANTHER" id="PTHR13887:SF14">
    <property type="entry name" value="DISULFIDE BOND FORMATION PROTEIN D"/>
    <property type="match status" value="1"/>
</dbReference>
<comment type="function">
    <text evidence="1">May be required for disulfide bond formation in some proteins.</text>
</comment>
<evidence type="ECO:0000256" key="1">
    <source>
        <dbReference type="ARBA" id="ARBA00003565"/>
    </source>
</evidence>
<evidence type="ECO:0000256" key="6">
    <source>
        <dbReference type="ARBA" id="ARBA00023284"/>
    </source>
</evidence>
<keyword evidence="5" id="KW-1015">Disulfide bond</keyword>
<dbReference type="PROSITE" id="PS51352">
    <property type="entry name" value="THIOREDOXIN_2"/>
    <property type="match status" value="1"/>
</dbReference>
<sequence>MLTRRAMLTMTGGFLLFPTALAAQSEDVQALTHTPDQPVLGNPDGDVTLIEFYDYQCPFCRKIHGEVTDLVRQDDKIRLVMKDWPIFGETSIFAHKVGLAAVSMGKYEAVHDALMRLPGRRLEEADIARAAKSVGVDAEAAAALFDRQADRWMPLIWRNEQQAQQLGLQGTPAFMAGLAIYPGAASLSTLRGMVREARKG</sequence>
<feature type="chain" id="PRO_5018265196" evidence="7">
    <location>
        <begin position="23"/>
        <end position="200"/>
    </location>
</feature>
<evidence type="ECO:0000259" key="8">
    <source>
        <dbReference type="PROSITE" id="PS51352"/>
    </source>
</evidence>
<keyword evidence="3 7" id="KW-0732">Signal</keyword>
<evidence type="ECO:0000256" key="5">
    <source>
        <dbReference type="ARBA" id="ARBA00023157"/>
    </source>
</evidence>
<comment type="caution">
    <text evidence="9">The sequence shown here is derived from an EMBL/GenBank/DDBJ whole genome shotgun (WGS) entry which is preliminary data.</text>
</comment>
<evidence type="ECO:0000256" key="7">
    <source>
        <dbReference type="SAM" id="SignalP"/>
    </source>
</evidence>
<dbReference type="Gene3D" id="3.40.30.10">
    <property type="entry name" value="Glutaredoxin"/>
    <property type="match status" value="1"/>
</dbReference>
<protein>
    <submittedName>
        <fullName evidence="9">DsbA family protein</fullName>
    </submittedName>
</protein>
<dbReference type="SUPFAM" id="SSF52833">
    <property type="entry name" value="Thioredoxin-like"/>
    <property type="match status" value="1"/>
</dbReference>
<comment type="similarity">
    <text evidence="2">Belongs to the thioredoxin family. DsbA subfamily.</text>
</comment>
<accession>A0A3P3DHR0</accession>